<comment type="subcellular location">
    <subcellularLocation>
        <location evidence="1">Cell membrane</location>
        <topology evidence="1">Multi-pass membrane protein</topology>
    </subcellularLocation>
</comment>
<dbReference type="InterPro" id="IPR050833">
    <property type="entry name" value="Poly_Biosynth_Transport"/>
</dbReference>
<sequence>MPGPLARSSMQTTAMLVVRLVTQAANLVLLTRWMGPAIYGQYTAVASLAVVASLIPSLGAGFVLMAREAREPGTGADVVRYAWPLALLLGFLLCILFPLVATHIGGNALSAAAIFTIGATELLVAPLLMICNAALQAQHRAARGQVVQWLPLGVRLIVTLGCYMGIVDASLGVFVLLQAVGGAVGLATGIAVTWGTTHTPWRPRLPTRGELTSGATYAAMNVVAANPSELDKVLAIRLLGDHAAGIYSATARVLNAVITPVMGMLLAAQQSLFRHGANPAVRGTRLIRTIALASAAWGVVSAVALAVCAPLLPHFLGPRFDEAASVMPWVCAAAPFMALRLAAGTVLVALGKPMHRMAFELAGIAVLVMLLGIGAHVAAARGMALGLAGAEAVMAATGWAIVMQAHRRLTALTGGDQRPAMPSHDPA</sequence>
<evidence type="ECO:0000256" key="5">
    <source>
        <dbReference type="ARBA" id="ARBA00023136"/>
    </source>
</evidence>
<feature type="transmembrane region" description="Helical" evidence="6">
    <location>
        <begin position="78"/>
        <end position="100"/>
    </location>
</feature>
<evidence type="ECO:0000256" key="4">
    <source>
        <dbReference type="ARBA" id="ARBA00022989"/>
    </source>
</evidence>
<evidence type="ECO:0000256" key="3">
    <source>
        <dbReference type="ARBA" id="ARBA00022692"/>
    </source>
</evidence>
<evidence type="ECO:0000256" key="1">
    <source>
        <dbReference type="ARBA" id="ARBA00004651"/>
    </source>
</evidence>
<feature type="transmembrane region" description="Helical" evidence="6">
    <location>
        <begin position="383"/>
        <end position="402"/>
    </location>
</feature>
<dbReference type="PANTHER" id="PTHR30250">
    <property type="entry name" value="PST FAMILY PREDICTED COLANIC ACID TRANSPORTER"/>
    <property type="match status" value="1"/>
</dbReference>
<dbReference type="EMBL" id="JZRB01000030">
    <property type="protein sequence ID" value="KJV30926.1"/>
    <property type="molecule type" value="Genomic_DNA"/>
</dbReference>
<name>A0A0F3KIE4_9GAMM</name>
<dbReference type="InterPro" id="IPR002797">
    <property type="entry name" value="Polysacc_synth"/>
</dbReference>
<feature type="transmembrane region" description="Helical" evidence="6">
    <location>
        <begin position="357"/>
        <end position="377"/>
    </location>
</feature>
<dbReference type="Proteomes" id="UP000033651">
    <property type="component" value="Unassembled WGS sequence"/>
</dbReference>
<dbReference type="AlphaFoldDB" id="A0A0F3KIE4"/>
<evidence type="ECO:0000256" key="2">
    <source>
        <dbReference type="ARBA" id="ARBA00022475"/>
    </source>
</evidence>
<reference evidence="7 8" key="1">
    <citation type="submission" date="2015-03" db="EMBL/GenBank/DDBJ databases">
        <title>Draft genome sequence of Luteibacter yeojuensis strain SU11.</title>
        <authorList>
            <person name="Sulaiman J."/>
            <person name="Priya K."/>
            <person name="Chan K.-G."/>
        </authorList>
    </citation>
    <scope>NUCLEOTIDE SEQUENCE [LARGE SCALE GENOMIC DNA]</scope>
    <source>
        <strain evidence="7 8">SU11</strain>
    </source>
</reference>
<dbReference type="GO" id="GO:0005886">
    <property type="term" value="C:plasma membrane"/>
    <property type="evidence" value="ECO:0007669"/>
    <property type="project" value="UniProtKB-SubCell"/>
</dbReference>
<dbReference type="PATRIC" id="fig|345309.4.peg.2476"/>
<keyword evidence="8" id="KW-1185">Reference proteome</keyword>
<evidence type="ECO:0000256" key="6">
    <source>
        <dbReference type="SAM" id="Phobius"/>
    </source>
</evidence>
<feature type="transmembrane region" description="Helical" evidence="6">
    <location>
        <begin position="42"/>
        <end position="66"/>
    </location>
</feature>
<feature type="transmembrane region" description="Helical" evidence="6">
    <location>
        <begin position="112"/>
        <end position="135"/>
    </location>
</feature>
<feature type="transmembrane region" description="Helical" evidence="6">
    <location>
        <begin position="172"/>
        <end position="194"/>
    </location>
</feature>
<feature type="transmembrane region" description="Helical" evidence="6">
    <location>
        <begin position="147"/>
        <end position="166"/>
    </location>
</feature>
<comment type="caution">
    <text evidence="7">The sequence shown here is derived from an EMBL/GenBank/DDBJ whole genome shotgun (WGS) entry which is preliminary data.</text>
</comment>
<dbReference type="PANTHER" id="PTHR30250:SF26">
    <property type="entry name" value="PSMA PROTEIN"/>
    <property type="match status" value="1"/>
</dbReference>
<keyword evidence="2" id="KW-1003">Cell membrane</keyword>
<protein>
    <recommendedName>
        <fullName evidence="9">O-antigen/teichoic acid export membrane protein</fullName>
    </recommendedName>
</protein>
<evidence type="ECO:0000313" key="7">
    <source>
        <dbReference type="EMBL" id="KJV30926.1"/>
    </source>
</evidence>
<dbReference type="OrthoDB" id="6053968at2"/>
<accession>A0A0F3KIE4</accession>
<feature type="transmembrane region" description="Helical" evidence="6">
    <location>
        <begin position="332"/>
        <end position="350"/>
    </location>
</feature>
<dbReference type="Pfam" id="PF01943">
    <property type="entry name" value="Polysacc_synt"/>
    <property type="match status" value="1"/>
</dbReference>
<organism evidence="7 8">
    <name type="scientific">Luteibacter yeojuensis</name>
    <dbReference type="NCBI Taxonomy" id="345309"/>
    <lineage>
        <taxon>Bacteria</taxon>
        <taxon>Pseudomonadati</taxon>
        <taxon>Pseudomonadota</taxon>
        <taxon>Gammaproteobacteria</taxon>
        <taxon>Lysobacterales</taxon>
        <taxon>Rhodanobacteraceae</taxon>
        <taxon>Luteibacter</taxon>
    </lineage>
</organism>
<gene>
    <name evidence="7" type="ORF">VI08_14365</name>
</gene>
<evidence type="ECO:0008006" key="9">
    <source>
        <dbReference type="Google" id="ProtNLM"/>
    </source>
</evidence>
<keyword evidence="5 6" id="KW-0472">Membrane</keyword>
<evidence type="ECO:0000313" key="8">
    <source>
        <dbReference type="Proteomes" id="UP000033651"/>
    </source>
</evidence>
<proteinExistence type="predicted"/>
<feature type="transmembrane region" description="Helical" evidence="6">
    <location>
        <begin position="290"/>
        <end position="312"/>
    </location>
</feature>
<keyword evidence="3 6" id="KW-0812">Transmembrane</keyword>
<keyword evidence="4 6" id="KW-1133">Transmembrane helix</keyword>